<gene>
    <name evidence="2" type="ORF">GW7_16200</name>
</gene>
<accession>G5B4A7</accession>
<dbReference type="InterPro" id="IPR012938">
    <property type="entry name" value="Glc/Sorbosone_DH"/>
</dbReference>
<evidence type="ECO:0000259" key="1">
    <source>
        <dbReference type="Pfam" id="PF07995"/>
    </source>
</evidence>
<dbReference type="InterPro" id="IPR011042">
    <property type="entry name" value="6-blade_b-propeller_TolB-like"/>
</dbReference>
<feature type="domain" description="Glucose/Sorbosone dehydrogenase" evidence="1">
    <location>
        <begin position="22"/>
        <end position="161"/>
    </location>
</feature>
<organism evidence="2 3">
    <name type="scientific">Heterocephalus glaber</name>
    <name type="common">Naked mole rat</name>
    <dbReference type="NCBI Taxonomy" id="10181"/>
    <lineage>
        <taxon>Eukaryota</taxon>
        <taxon>Metazoa</taxon>
        <taxon>Chordata</taxon>
        <taxon>Craniata</taxon>
        <taxon>Vertebrata</taxon>
        <taxon>Euteleostomi</taxon>
        <taxon>Mammalia</taxon>
        <taxon>Eutheria</taxon>
        <taxon>Euarchontoglires</taxon>
        <taxon>Glires</taxon>
        <taxon>Rodentia</taxon>
        <taxon>Hystricomorpha</taxon>
        <taxon>Bathyergidae</taxon>
        <taxon>Heterocephalus</taxon>
    </lineage>
</organism>
<dbReference type="Proteomes" id="UP000006813">
    <property type="component" value="Unassembled WGS sequence"/>
</dbReference>
<dbReference type="PANTHER" id="PTHR19328:SF32">
    <property type="entry name" value="HHIP-LIKE PROTEIN 1"/>
    <property type="match status" value="1"/>
</dbReference>
<name>G5B4A7_HETGA</name>
<dbReference type="Pfam" id="PF07995">
    <property type="entry name" value="GSDH"/>
    <property type="match status" value="1"/>
</dbReference>
<dbReference type="AlphaFoldDB" id="G5B4A7"/>
<feature type="non-terminal residue" evidence="2">
    <location>
        <position position="387"/>
    </location>
</feature>
<dbReference type="InParanoid" id="G5B4A7"/>
<sequence length="387" mass="42458">ARLQRPFLNISRAVLTSPWEGDARGFLGLAFHPRFRHTRRVYVYYSVGTGLREWIRISEFRVSEDDENSVDHSSERIVLEIEEPASNHNGGQLLFGDDGYLYIFTGDGGMAGDPFGKFGNAQNKSALLGKVLRIDVERPARGPPYRVPPDNPFVGDPGARPGTVPAAGWASSSSRHSPCWAPTPRAPSPAPALSLADASLAAHRALGQGRPLTPLCLSHPADDVLPIFAYPHKLGKSVTGGYVYRGCENPNLNGLYIFGDFMSGRLMSLREKPGTGQWRYTEVCMGRGQTCAFPGLINNYYPHIISFAEDEAGELYFMSTGVPSATAAYGVVYKVIDPSRRAPPGKCQIQPSQVKVRSRLIPFVPKEKFIWTPESTPRPTAREPSKV</sequence>
<feature type="non-terminal residue" evidence="2">
    <location>
        <position position="1"/>
    </location>
</feature>
<dbReference type="FunCoup" id="G5B4A7">
    <property type="interactions" value="2"/>
</dbReference>
<reference evidence="2 3" key="1">
    <citation type="journal article" date="2011" name="Nature">
        <title>Genome sequencing reveals insights into physiology and longevity of the naked mole rat.</title>
        <authorList>
            <person name="Kim E.B."/>
            <person name="Fang X."/>
            <person name="Fushan A.A."/>
            <person name="Huang Z."/>
            <person name="Lobanov A.V."/>
            <person name="Han L."/>
            <person name="Marino S.M."/>
            <person name="Sun X."/>
            <person name="Turanov A.A."/>
            <person name="Yang P."/>
            <person name="Yim S.H."/>
            <person name="Zhao X."/>
            <person name="Kasaikina M.V."/>
            <person name="Stoletzki N."/>
            <person name="Peng C."/>
            <person name="Polak P."/>
            <person name="Xiong Z."/>
            <person name="Kiezun A."/>
            <person name="Zhu Y."/>
            <person name="Chen Y."/>
            <person name="Kryukov G.V."/>
            <person name="Zhang Q."/>
            <person name="Peshkin L."/>
            <person name="Yang L."/>
            <person name="Bronson R.T."/>
            <person name="Buffenstein R."/>
            <person name="Wang B."/>
            <person name="Han C."/>
            <person name="Li Q."/>
            <person name="Chen L."/>
            <person name="Zhao W."/>
            <person name="Sunyaev S.R."/>
            <person name="Park T.J."/>
            <person name="Zhang G."/>
            <person name="Wang J."/>
            <person name="Gladyshev V.N."/>
        </authorList>
    </citation>
    <scope>NUCLEOTIDE SEQUENCE [LARGE SCALE GENOMIC DNA]</scope>
</reference>
<proteinExistence type="predicted"/>
<dbReference type="PANTHER" id="PTHR19328">
    <property type="entry name" value="HEDGEHOG-INTERACTING PROTEIN"/>
    <property type="match status" value="1"/>
</dbReference>
<dbReference type="Gene3D" id="2.120.10.30">
    <property type="entry name" value="TolB, C-terminal domain"/>
    <property type="match status" value="2"/>
</dbReference>
<dbReference type="SUPFAM" id="SSF50952">
    <property type="entry name" value="Soluble quinoprotein glucose dehydrogenase"/>
    <property type="match status" value="1"/>
</dbReference>
<protein>
    <submittedName>
        <fullName evidence="2">HHIP-like protein 1</fullName>
    </submittedName>
</protein>
<dbReference type="EMBL" id="JH168404">
    <property type="protein sequence ID" value="EHB04118.1"/>
    <property type="molecule type" value="Genomic_DNA"/>
</dbReference>
<evidence type="ECO:0000313" key="2">
    <source>
        <dbReference type="EMBL" id="EHB04118.1"/>
    </source>
</evidence>
<evidence type="ECO:0000313" key="3">
    <source>
        <dbReference type="Proteomes" id="UP000006813"/>
    </source>
</evidence>
<dbReference type="InterPro" id="IPR011041">
    <property type="entry name" value="Quinoprot_gluc/sorb_DH_b-prop"/>
</dbReference>